<feature type="chain" id="PRO_5043821713" evidence="2">
    <location>
        <begin position="32"/>
        <end position="889"/>
    </location>
</feature>
<feature type="region of interest" description="Disordered" evidence="1">
    <location>
        <begin position="783"/>
        <end position="812"/>
    </location>
</feature>
<feature type="region of interest" description="Disordered" evidence="1">
    <location>
        <begin position="274"/>
        <end position="304"/>
    </location>
</feature>
<dbReference type="Proteomes" id="UP001373714">
    <property type="component" value="Unassembled WGS sequence"/>
</dbReference>
<feature type="signal peptide" evidence="2">
    <location>
        <begin position="1"/>
        <end position="31"/>
    </location>
</feature>
<proteinExistence type="predicted"/>
<feature type="compositionally biased region" description="Polar residues" evidence="1">
    <location>
        <begin position="643"/>
        <end position="663"/>
    </location>
</feature>
<name>A0AAV9UGA3_9PEZI</name>
<comment type="caution">
    <text evidence="3">The sequence shown here is derived from an EMBL/GenBank/DDBJ whole genome shotgun (WGS) entry which is preliminary data.</text>
</comment>
<organism evidence="3 4">
    <name type="scientific">Orbilia blumenaviensis</name>
    <dbReference type="NCBI Taxonomy" id="1796055"/>
    <lineage>
        <taxon>Eukaryota</taxon>
        <taxon>Fungi</taxon>
        <taxon>Dikarya</taxon>
        <taxon>Ascomycota</taxon>
        <taxon>Pezizomycotina</taxon>
        <taxon>Orbiliomycetes</taxon>
        <taxon>Orbiliales</taxon>
        <taxon>Orbiliaceae</taxon>
        <taxon>Orbilia</taxon>
    </lineage>
</organism>
<dbReference type="EMBL" id="JAVHNS010000011">
    <property type="protein sequence ID" value="KAK6340282.1"/>
    <property type="molecule type" value="Genomic_DNA"/>
</dbReference>
<keyword evidence="4" id="KW-1185">Reference proteome</keyword>
<evidence type="ECO:0000256" key="2">
    <source>
        <dbReference type="SAM" id="SignalP"/>
    </source>
</evidence>
<protein>
    <submittedName>
        <fullName evidence="3">Uncharacterized protein</fullName>
    </submittedName>
</protein>
<sequence length="889" mass="97276">MLFTSRFIKSRFRLAATILLWSSFKNNGATAFKIRIDGREADGGGYINNLILCSKLENEYPNVANAVFGVQGVGTACTQRGGYDNWVLEELEAITSPHSYFAIQSYTGEYIIHEPLAPGNDFFTMSSGLPGANESGRNYVKSEFWIGRGGNLQLINEYNPIQDGDYIIFAGPGPQEPHTRFHVMRSPTAQGLPAQDYKYPLYALLPEDTVTIPREADIRVQGLRIKLSGQSGELVLGPLSPELLVKQPQAQPNPQDQINLFFNQDWRQALRKDDSGDAQGFYSGSDPEALSWGPNVDSPTPNQILEDTGTGGFYADNDNTQLNWEPTVNNPSISQNLPLEDLRIHRTAAVGRRAGGPNRNSAATNGMASLLGLPTMNNQQPQDGLVPGERSRIPGEIGPPNSGIGAWDESNVFDIGGNQYYMRPPEVGPDGRVIEFTPIIIGKSFNHMLRMHDPFPALSRQKGSRFNDEPLGDFPDYDPAAFELPDLGTISSEDILDNNPVRDTTGNNQVSAGSPTYYRIPRWQPRPISEESDEDSSVSSASLPTGDIRRNGDGFSGSDTGSSAEQGEIANNRAIDEIESDGDQYYPAAVYLDENEEAAYFPDDIEEFQSPVALDSGSLGIPGSLFGPSSNSQDITSPYPFGANQSPPAGQQSETIPASQRSGDQGGNSVYPEEGRSNRAAPNYNERMLEKIEEEGSSESEAKIDEPGTSRWGMQIEDSGSNSAFSPDIPWGEQIGQSDAENEIGLGPGGMYGEEQTGQGFPEIGIGEEEIEEGIMENTILPRSDDIYNGDDGSLDEVQAMPGDDEWDSNDRSYDSLLTDWDENGLDTIPYSKMKGAREMQDFLLPASFDIGLPPKKAGWWQRVKNKISRKPNQQSKPSEPTGFEQSDW</sequence>
<keyword evidence="2" id="KW-0732">Signal</keyword>
<feature type="region of interest" description="Disordered" evidence="1">
    <location>
        <begin position="866"/>
        <end position="889"/>
    </location>
</feature>
<evidence type="ECO:0000313" key="3">
    <source>
        <dbReference type="EMBL" id="KAK6340282.1"/>
    </source>
</evidence>
<gene>
    <name evidence="3" type="ORF">TWF730_002046</name>
</gene>
<feature type="compositionally biased region" description="Polar residues" evidence="1">
    <location>
        <begin position="501"/>
        <end position="514"/>
    </location>
</feature>
<evidence type="ECO:0000256" key="1">
    <source>
        <dbReference type="SAM" id="MobiDB-lite"/>
    </source>
</evidence>
<accession>A0AAV9UGA3</accession>
<dbReference type="AlphaFoldDB" id="A0AAV9UGA3"/>
<feature type="region of interest" description="Disordered" evidence="1">
    <location>
        <begin position="611"/>
        <end position="761"/>
    </location>
</feature>
<feature type="compositionally biased region" description="Polar residues" evidence="1">
    <location>
        <begin position="627"/>
        <end position="636"/>
    </location>
</feature>
<feature type="region of interest" description="Disordered" evidence="1">
    <location>
        <begin position="491"/>
        <end position="581"/>
    </location>
</feature>
<reference evidence="3 4" key="1">
    <citation type="submission" date="2019-10" db="EMBL/GenBank/DDBJ databases">
        <authorList>
            <person name="Palmer J.M."/>
        </authorList>
    </citation>
    <scope>NUCLEOTIDE SEQUENCE [LARGE SCALE GENOMIC DNA]</scope>
    <source>
        <strain evidence="3 4">TWF730</strain>
    </source>
</reference>
<evidence type="ECO:0000313" key="4">
    <source>
        <dbReference type="Proteomes" id="UP001373714"/>
    </source>
</evidence>